<dbReference type="AlphaFoldDB" id="A0A9J5YRG9"/>
<dbReference type="OrthoDB" id="1226796at2759"/>
<comment type="caution">
    <text evidence="1">The sequence shown here is derived from an EMBL/GenBank/DDBJ whole genome shotgun (WGS) entry which is preliminary data.</text>
</comment>
<protein>
    <submittedName>
        <fullName evidence="1">Uncharacterized protein</fullName>
    </submittedName>
</protein>
<gene>
    <name evidence="1" type="ORF">H5410_034467</name>
</gene>
<dbReference type="Proteomes" id="UP000824120">
    <property type="component" value="Chromosome 6"/>
</dbReference>
<reference evidence="1 2" key="1">
    <citation type="submission" date="2020-09" db="EMBL/GenBank/DDBJ databases">
        <title>De no assembly of potato wild relative species, Solanum commersonii.</title>
        <authorList>
            <person name="Cho K."/>
        </authorList>
    </citation>
    <scope>NUCLEOTIDE SEQUENCE [LARGE SCALE GENOMIC DNA]</scope>
    <source>
        <strain evidence="1">LZ3.2</strain>
        <tissue evidence="1">Leaf</tissue>
    </source>
</reference>
<dbReference type="EMBL" id="JACXVP010000006">
    <property type="protein sequence ID" value="KAG5603097.1"/>
    <property type="molecule type" value="Genomic_DNA"/>
</dbReference>
<evidence type="ECO:0000313" key="2">
    <source>
        <dbReference type="Proteomes" id="UP000824120"/>
    </source>
</evidence>
<organism evidence="1 2">
    <name type="scientific">Solanum commersonii</name>
    <name type="common">Commerson's wild potato</name>
    <name type="synonym">Commerson's nightshade</name>
    <dbReference type="NCBI Taxonomy" id="4109"/>
    <lineage>
        <taxon>Eukaryota</taxon>
        <taxon>Viridiplantae</taxon>
        <taxon>Streptophyta</taxon>
        <taxon>Embryophyta</taxon>
        <taxon>Tracheophyta</taxon>
        <taxon>Spermatophyta</taxon>
        <taxon>Magnoliopsida</taxon>
        <taxon>eudicotyledons</taxon>
        <taxon>Gunneridae</taxon>
        <taxon>Pentapetalae</taxon>
        <taxon>asterids</taxon>
        <taxon>lamiids</taxon>
        <taxon>Solanales</taxon>
        <taxon>Solanaceae</taxon>
        <taxon>Solanoideae</taxon>
        <taxon>Solaneae</taxon>
        <taxon>Solanum</taxon>
    </lineage>
</organism>
<evidence type="ECO:0000313" key="1">
    <source>
        <dbReference type="EMBL" id="KAG5603097.1"/>
    </source>
</evidence>
<accession>A0A9J5YRG9</accession>
<name>A0A9J5YRG9_SOLCO</name>
<keyword evidence="2" id="KW-1185">Reference proteome</keyword>
<proteinExistence type="predicted"/>
<sequence length="62" mass="7391">MQPTIKTLDYREISRCILRYNVRFLFESAKAEASRLGSKGLEKDELRKIPVIDQRRCYVQEK</sequence>